<dbReference type="InterPro" id="IPR051515">
    <property type="entry name" value="IRG"/>
</dbReference>
<dbReference type="GO" id="GO:0003924">
    <property type="term" value="F:GTPase activity"/>
    <property type="evidence" value="ECO:0007669"/>
    <property type="project" value="TreeGrafter"/>
</dbReference>
<dbReference type="PANTHER" id="PTHR32341:SF17">
    <property type="entry name" value="IRG-TYPE G DOMAIN-CONTAINING PROTEIN"/>
    <property type="match status" value="1"/>
</dbReference>
<dbReference type="InterPro" id="IPR006073">
    <property type="entry name" value="GTP-bd"/>
</dbReference>
<dbReference type="InterPro" id="IPR030385">
    <property type="entry name" value="G_IRG_dom"/>
</dbReference>
<organism evidence="7 8">
    <name type="scientific">Adineta steineri</name>
    <dbReference type="NCBI Taxonomy" id="433720"/>
    <lineage>
        <taxon>Eukaryota</taxon>
        <taxon>Metazoa</taxon>
        <taxon>Spiralia</taxon>
        <taxon>Gnathifera</taxon>
        <taxon>Rotifera</taxon>
        <taxon>Eurotatoria</taxon>
        <taxon>Bdelloidea</taxon>
        <taxon>Adinetida</taxon>
        <taxon>Adinetidae</taxon>
        <taxon>Adineta</taxon>
    </lineage>
</organism>
<reference evidence="7" key="1">
    <citation type="submission" date="2021-02" db="EMBL/GenBank/DDBJ databases">
        <authorList>
            <person name="Nowell W R."/>
        </authorList>
    </citation>
    <scope>NUCLEOTIDE SEQUENCE</scope>
</reference>
<sequence length="898" mass="100761">MATSYDVKSLDYDLIDLSEDDKLAAQKYLSENGIRGIEGFLAERLDAWRKCYDVQSLDCDLVDLSEDDKLAAQKYLSENGIRGIEGFLAERLDAWRKCPLNIAITGDSGAGKSTLINTLRNLRAEDEGAAKVGVVETTRTILSYSHPSYPNLVFYDLPGVGTLEFTKSTYLNQSLFLVLIISRTRFTENDRWLATEIKKIGKHFFFIRTNIDHDLSNERIDHPTTYNETLVLDRIRENCLAHIRTVDETANAFLISGRLNYTSRFDFPLMCSSLLRDYPGLKRQAAQKYLSENGIRGIEGFLAERLDAWRKCPLNIAITGDSGAGKSTLINTLRNLRAEDEGAAKVGVVETTRTILSYSHPSYPNLVFYDLPGVGTLEFKKSTYLNQVNLSRYDFFLIISRTRFTENDLWLATEIQKIGKHFFFIRTNIDQDLYNEKIDHPKTYNETLVLDRIRENCLAHIRTVDEIANAFLISGRLNYTSRFDFPLMCSSLLRDYPGLKRQAMILAMSSNCKEVIRAKVDILRGQTWVAAAVSAAVASPPIPGLSIMFDFSLTVGFVIFYKKQLGLDDESLARIAEIHHIPVYVIQDELQKILPAHFFTAVPDFVVSLVKRQAVGTATEEVLRYVPYVGSAICATVSFTIILSVLRNLLNVMEKAALTLIDIVAERILDRIRENCLAHIRTVDETANAFLISGRLNYTSRFDFPLMCSSLLRDYPGLKRQAMILAMSSNCKEVIRAKVDILRGQTWVAAAVSAAVAIAPIPGLSITFDFALSVACIKFYKKQLGLDDESLARIADIHNISQYGIQNKLETILPAYFFTALPDFFVSLIKQEAVGTAAEEVLRYVPFVGSAICAAVSFAIILSVLRKLLIVMEKAALTLIDIVAERSVSDDEDDDEPI</sequence>
<evidence type="ECO:0000313" key="8">
    <source>
        <dbReference type="Proteomes" id="UP000663845"/>
    </source>
</evidence>
<dbReference type="EMBL" id="CAJNOG010000098">
    <property type="protein sequence ID" value="CAF0937880.1"/>
    <property type="molecule type" value="Genomic_DNA"/>
</dbReference>
<keyword evidence="5" id="KW-0812">Transmembrane</keyword>
<accession>A0A814CBF0</accession>
<evidence type="ECO:0000256" key="3">
    <source>
        <dbReference type="ARBA" id="ARBA00022801"/>
    </source>
</evidence>
<dbReference type="GO" id="GO:0005525">
    <property type="term" value="F:GTP binding"/>
    <property type="evidence" value="ECO:0007669"/>
    <property type="project" value="UniProtKB-KW"/>
</dbReference>
<dbReference type="InterPro" id="IPR007743">
    <property type="entry name" value="Immunity-related_GTPase-like"/>
</dbReference>
<dbReference type="GO" id="GO:0016020">
    <property type="term" value="C:membrane"/>
    <property type="evidence" value="ECO:0007669"/>
    <property type="project" value="InterPro"/>
</dbReference>
<comment type="caution">
    <text evidence="7">The sequence shown here is derived from an EMBL/GenBank/DDBJ whole genome shotgun (WGS) entry which is preliminary data.</text>
</comment>
<keyword evidence="2" id="KW-0547">Nucleotide-binding</keyword>
<dbReference type="InterPro" id="IPR027417">
    <property type="entry name" value="P-loop_NTPase"/>
</dbReference>
<dbReference type="AlphaFoldDB" id="A0A814CBF0"/>
<keyword evidence="5" id="KW-1133">Transmembrane helix</keyword>
<protein>
    <recommendedName>
        <fullName evidence="6">IRG-type G domain-containing protein</fullName>
    </recommendedName>
</protein>
<evidence type="ECO:0000259" key="6">
    <source>
        <dbReference type="PROSITE" id="PS51716"/>
    </source>
</evidence>
<dbReference type="Pfam" id="PF05049">
    <property type="entry name" value="IIGP"/>
    <property type="match status" value="2"/>
</dbReference>
<keyword evidence="5" id="KW-0472">Membrane</keyword>
<evidence type="ECO:0000256" key="1">
    <source>
        <dbReference type="ARBA" id="ARBA00005429"/>
    </source>
</evidence>
<proteinExistence type="inferred from homology"/>
<name>A0A814CBF0_9BILA</name>
<feature type="transmembrane region" description="Helical" evidence="5">
    <location>
        <begin position="841"/>
        <end position="865"/>
    </location>
</feature>
<evidence type="ECO:0000256" key="2">
    <source>
        <dbReference type="ARBA" id="ARBA00022741"/>
    </source>
</evidence>
<evidence type="ECO:0000256" key="4">
    <source>
        <dbReference type="ARBA" id="ARBA00023134"/>
    </source>
</evidence>
<dbReference type="FunFam" id="3.40.50.300:FF:000541">
    <property type="entry name" value="Immunity related GTPase M"/>
    <property type="match status" value="2"/>
</dbReference>
<evidence type="ECO:0000256" key="5">
    <source>
        <dbReference type="SAM" id="Phobius"/>
    </source>
</evidence>
<dbReference type="PANTHER" id="PTHR32341">
    <property type="entry name" value="INTERFERON-INDUCIBLE GTPASE"/>
    <property type="match status" value="1"/>
</dbReference>
<feature type="transmembrane region" description="Helical" evidence="5">
    <location>
        <begin position="625"/>
        <end position="646"/>
    </location>
</feature>
<comment type="similarity">
    <text evidence="1">Belongs to the TRAFAC class dynamin-like GTPase superfamily. IRG family.</text>
</comment>
<feature type="domain" description="IRG-type G" evidence="6">
    <location>
        <begin position="312"/>
        <end position="495"/>
    </location>
</feature>
<dbReference type="Proteomes" id="UP000663845">
    <property type="component" value="Unassembled WGS sequence"/>
</dbReference>
<gene>
    <name evidence="7" type="ORF">JYZ213_LOCUS12552</name>
</gene>
<evidence type="ECO:0000313" key="7">
    <source>
        <dbReference type="EMBL" id="CAF0937880.1"/>
    </source>
</evidence>
<dbReference type="PROSITE" id="PS51716">
    <property type="entry name" value="G_IRG"/>
    <property type="match status" value="2"/>
</dbReference>
<dbReference type="SUPFAM" id="SSF52540">
    <property type="entry name" value="P-loop containing nucleoside triphosphate hydrolases"/>
    <property type="match status" value="2"/>
</dbReference>
<feature type="domain" description="IRG-type G" evidence="6">
    <location>
        <begin position="98"/>
        <end position="277"/>
    </location>
</feature>
<keyword evidence="4" id="KW-0342">GTP-binding</keyword>
<dbReference type="Pfam" id="PF01926">
    <property type="entry name" value="MMR_HSR1"/>
    <property type="match status" value="1"/>
</dbReference>
<dbReference type="Gene3D" id="3.40.50.300">
    <property type="entry name" value="P-loop containing nucleotide triphosphate hydrolases"/>
    <property type="match status" value="2"/>
</dbReference>
<keyword evidence="3" id="KW-0378">Hydrolase</keyword>